<evidence type="ECO:0000256" key="1">
    <source>
        <dbReference type="SAM" id="Phobius"/>
    </source>
</evidence>
<evidence type="ECO:0000313" key="2">
    <source>
        <dbReference type="EMBL" id="SPE78613.1"/>
    </source>
</evidence>
<evidence type="ECO:0000313" key="3">
    <source>
        <dbReference type="Proteomes" id="UP000238180"/>
    </source>
</evidence>
<sequence>MKNKKIFFLSTFIMILCILFVEPIRTILKLGLLTIAGLAVIISPFPLIIGLLRLFFITDDKKFTLQLVTYSTIILIIGYSTCGILTFVK</sequence>
<dbReference type="EMBL" id="OLKH01000163">
    <property type="protein sequence ID" value="SPE78613.1"/>
    <property type="molecule type" value="Genomic_DNA"/>
</dbReference>
<name>A0A2N9PE76_9FLAO</name>
<dbReference type="AlphaFoldDB" id="A0A2N9PE76"/>
<reference evidence="2 3" key="1">
    <citation type="submission" date="2018-02" db="EMBL/GenBank/DDBJ databases">
        <authorList>
            <person name="Cohen D.B."/>
            <person name="Kent A.D."/>
        </authorList>
    </citation>
    <scope>NUCLEOTIDE SEQUENCE [LARGE SCALE GENOMIC DNA]</scope>
    <source>
        <strain evidence="2">CIP109753</strain>
    </source>
</reference>
<keyword evidence="1" id="KW-0472">Membrane</keyword>
<proteinExistence type="predicted"/>
<keyword evidence="1" id="KW-1133">Transmembrane helix</keyword>
<accession>A0A2N9PE76</accession>
<feature type="transmembrane region" description="Helical" evidence="1">
    <location>
        <begin position="7"/>
        <end position="24"/>
    </location>
</feature>
<feature type="transmembrane region" description="Helical" evidence="1">
    <location>
        <begin position="30"/>
        <end position="55"/>
    </location>
</feature>
<dbReference type="Proteomes" id="UP000238180">
    <property type="component" value="Unassembled WGS sequence"/>
</dbReference>
<protein>
    <submittedName>
        <fullName evidence="2">Uncharacterized protein</fullName>
    </submittedName>
</protein>
<gene>
    <name evidence="2" type="ORF">FLACOL_02629</name>
</gene>
<feature type="transmembrane region" description="Helical" evidence="1">
    <location>
        <begin position="67"/>
        <end position="88"/>
    </location>
</feature>
<organism evidence="2 3">
    <name type="scientific">Flavobacterium columnare</name>
    <dbReference type="NCBI Taxonomy" id="996"/>
    <lineage>
        <taxon>Bacteria</taxon>
        <taxon>Pseudomonadati</taxon>
        <taxon>Bacteroidota</taxon>
        <taxon>Flavobacteriia</taxon>
        <taxon>Flavobacteriales</taxon>
        <taxon>Flavobacteriaceae</taxon>
        <taxon>Flavobacterium</taxon>
    </lineage>
</organism>
<keyword evidence="1" id="KW-0812">Transmembrane</keyword>